<keyword evidence="3" id="KW-1185">Reference proteome</keyword>
<dbReference type="Proteomes" id="UP000419743">
    <property type="component" value="Unassembled WGS sequence"/>
</dbReference>
<reference evidence="2 3" key="1">
    <citation type="submission" date="2019-11" db="EMBL/GenBank/DDBJ databases">
        <authorList>
            <person name="Criscuolo A."/>
        </authorList>
    </citation>
    <scope>NUCLEOTIDE SEQUENCE [LARGE SCALE GENOMIC DNA]</scope>
    <source>
        <strain evidence="2">CIP111667</strain>
    </source>
</reference>
<feature type="region of interest" description="Disordered" evidence="1">
    <location>
        <begin position="75"/>
        <end position="118"/>
    </location>
</feature>
<feature type="region of interest" description="Disordered" evidence="1">
    <location>
        <begin position="37"/>
        <end position="56"/>
    </location>
</feature>
<sequence length="118" mass="11307">MRKRAAWMVTGALGLAGMAGGSIALVWDPIGDESLPGVGITAPDQGQAATGDLADPALQDPATVAPVSAVTAITAASASDPAATDDEPSAPSPVAQASPVSAQTPATVDSARSAGSAD</sequence>
<gene>
    <name evidence="2" type="ORF">HALOF300_02182</name>
</gene>
<feature type="compositionally biased region" description="Low complexity" evidence="1">
    <location>
        <begin position="92"/>
        <end position="103"/>
    </location>
</feature>
<proteinExistence type="predicted"/>
<evidence type="ECO:0000313" key="2">
    <source>
        <dbReference type="EMBL" id="VZO37077.1"/>
    </source>
</evidence>
<name>A0A7M4DJ76_9MICO</name>
<comment type="caution">
    <text evidence="2">The sequence shown here is derived from an EMBL/GenBank/DDBJ whole genome shotgun (WGS) entry which is preliminary data.</text>
</comment>
<evidence type="ECO:0000313" key="3">
    <source>
        <dbReference type="Proteomes" id="UP000419743"/>
    </source>
</evidence>
<organism evidence="2 3">
    <name type="scientific">Occultella aeris</name>
    <dbReference type="NCBI Taxonomy" id="2761496"/>
    <lineage>
        <taxon>Bacteria</taxon>
        <taxon>Bacillati</taxon>
        <taxon>Actinomycetota</taxon>
        <taxon>Actinomycetes</taxon>
        <taxon>Micrococcales</taxon>
        <taxon>Ruaniaceae</taxon>
        <taxon>Occultella</taxon>
    </lineage>
</organism>
<dbReference type="RefSeq" id="WP_156740973.1">
    <property type="nucleotide sequence ID" value="NZ_CACRYJ010000030.1"/>
</dbReference>
<protein>
    <submittedName>
        <fullName evidence="2">Uncharacterized protein</fullName>
    </submittedName>
</protein>
<dbReference type="AlphaFoldDB" id="A0A7M4DJ76"/>
<dbReference type="EMBL" id="CACRYJ010000030">
    <property type="protein sequence ID" value="VZO37077.1"/>
    <property type="molecule type" value="Genomic_DNA"/>
</dbReference>
<evidence type="ECO:0000256" key="1">
    <source>
        <dbReference type="SAM" id="MobiDB-lite"/>
    </source>
</evidence>
<accession>A0A7M4DJ76</accession>